<evidence type="ECO:0000313" key="2">
    <source>
        <dbReference type="EMBL" id="EFE68309.2"/>
    </source>
</evidence>
<dbReference type="EMBL" id="DS999641">
    <property type="protein sequence ID" value="EFE68309.2"/>
    <property type="molecule type" value="Genomic_DNA"/>
</dbReference>
<name>D5ZPQ3_STRV1</name>
<evidence type="ECO:0000313" key="3">
    <source>
        <dbReference type="Proteomes" id="UP000003824"/>
    </source>
</evidence>
<organism evidence="2 3">
    <name type="scientific">Streptomyces viridosporus (strain ATCC 14672 / DSM 40746 / JCM 4963 / KCTC 9882 / NRRL B-12104 / FH 1290)</name>
    <name type="common">Streptomyces ghanaensis</name>
    <dbReference type="NCBI Taxonomy" id="566461"/>
    <lineage>
        <taxon>Bacteria</taxon>
        <taxon>Bacillati</taxon>
        <taxon>Actinomycetota</taxon>
        <taxon>Actinomycetes</taxon>
        <taxon>Kitasatosporales</taxon>
        <taxon>Streptomycetaceae</taxon>
        <taxon>Streptomyces</taxon>
    </lineage>
</organism>
<protein>
    <submittedName>
        <fullName evidence="2">Predicted protein</fullName>
    </submittedName>
</protein>
<dbReference type="Proteomes" id="UP000003824">
    <property type="component" value="Unassembled WGS sequence"/>
</dbReference>
<feature type="region of interest" description="Disordered" evidence="1">
    <location>
        <begin position="15"/>
        <end position="64"/>
    </location>
</feature>
<dbReference type="AlphaFoldDB" id="D5ZPQ3"/>
<evidence type="ECO:0000256" key="1">
    <source>
        <dbReference type="SAM" id="MobiDB-lite"/>
    </source>
</evidence>
<gene>
    <name evidence="2" type="ORF">SSFG_03554</name>
</gene>
<feature type="compositionally biased region" description="Low complexity" evidence="1">
    <location>
        <begin position="42"/>
        <end position="64"/>
    </location>
</feature>
<reference evidence="3" key="1">
    <citation type="submission" date="2008-12" db="EMBL/GenBank/DDBJ databases">
        <title>Annotation of Streptomyces ghanaensis ATCC 14672.</title>
        <authorList>
            <consortium name="The Broad Institute Genome Sequencing Platform"/>
            <consortium name="Broad Institute Microbial Sequencing Center"/>
            <person name="Fischbach M."/>
            <person name="Ward D."/>
            <person name="Young S."/>
            <person name="Kodira C.D."/>
            <person name="Zeng Q."/>
            <person name="Koehrsen M."/>
            <person name="Godfrey P."/>
            <person name="Alvarado L."/>
            <person name="Berlin A.M."/>
            <person name="Borenstein D."/>
            <person name="Chen Z."/>
            <person name="Engels R."/>
            <person name="Freedman E."/>
            <person name="Gellesch M."/>
            <person name="Goldberg J."/>
            <person name="Griggs A."/>
            <person name="Gujja S."/>
            <person name="Heiman D.I."/>
            <person name="Hepburn T.A."/>
            <person name="Howarth C."/>
            <person name="Jen D."/>
            <person name="Larson L."/>
            <person name="Lewis B."/>
            <person name="Mehta T."/>
            <person name="Park D."/>
            <person name="Pearson M."/>
            <person name="Roberts A."/>
            <person name="Saif S."/>
            <person name="Shea T.D."/>
            <person name="Shenoy N."/>
            <person name="Sisk P."/>
            <person name="Stolte C."/>
            <person name="Sykes S.N."/>
            <person name="Walk T."/>
            <person name="White J."/>
            <person name="Yandava C."/>
            <person name="Straight P."/>
            <person name="Clardy J."/>
            <person name="Hung D."/>
            <person name="Kolter R."/>
            <person name="Mekalanos J."/>
            <person name="Walker S."/>
            <person name="Walsh C.T."/>
            <person name="Wieland B.L.C."/>
            <person name="Ilzarbe M."/>
            <person name="Galagan J."/>
            <person name="Nusbaum C."/>
            <person name="Birren B."/>
        </authorList>
    </citation>
    <scope>NUCLEOTIDE SEQUENCE [LARGE SCALE GENOMIC DNA]</scope>
    <source>
        <strain evidence="3">ATCC 14672 / DSM 40746 / JCM 4963 / KCTC 9882 / NRRL B-12104 / FH 1290</strain>
    </source>
</reference>
<accession>D5ZPQ3</accession>
<proteinExistence type="predicted"/>
<sequence>MLVHTVGQMGRMDANSLAFPRGNGISGASAGVTRGRGGASGRSGTVERVPPGGAATGSRRGARE</sequence>